<feature type="domain" description="HD" evidence="1">
    <location>
        <begin position="41"/>
        <end position="109"/>
    </location>
</feature>
<sequence>MSYITTYTGKHFDPIQPEPGLFDLTDISHALSLLCRGNGHMKHFYSVAQHSIACAEEAKARGYSARVQLGCLLHDASEAYLSDVTRPVKKDLDYYLKVEALLQDRLWAFFIPGRVLSEEERGQVFEIDDAMLSWEFRELMAEELGDGWKQLKTVPDCSFAGMEDVEKRFSVWYRDTIGQVERK</sequence>
<dbReference type="RefSeq" id="WP_117962785.1">
    <property type="nucleotide sequence ID" value="NZ_JAJEQF010000035.1"/>
</dbReference>
<protein>
    <submittedName>
        <fullName evidence="2">HD domain-containing protein</fullName>
    </submittedName>
</protein>
<evidence type="ECO:0000313" key="2">
    <source>
        <dbReference type="EMBL" id="MCC2168411.1"/>
    </source>
</evidence>
<gene>
    <name evidence="2" type="ORF">LKD45_12060</name>
</gene>
<proteinExistence type="predicted"/>
<dbReference type="InterPro" id="IPR006674">
    <property type="entry name" value="HD_domain"/>
</dbReference>
<accession>A0AAE3AV52</accession>
<evidence type="ECO:0000313" key="3">
    <source>
        <dbReference type="Proteomes" id="UP001199355"/>
    </source>
</evidence>
<dbReference type="EMBL" id="JAJEQF010000035">
    <property type="protein sequence ID" value="MCC2168411.1"/>
    <property type="molecule type" value="Genomic_DNA"/>
</dbReference>
<dbReference type="Pfam" id="PF13023">
    <property type="entry name" value="HD_3"/>
    <property type="match status" value="1"/>
</dbReference>
<dbReference type="Gene3D" id="1.10.3210.10">
    <property type="entry name" value="Hypothetical protein af1432"/>
    <property type="match status" value="1"/>
</dbReference>
<organism evidence="2 3">
    <name type="scientific">Gallintestinimicrobium propionicum</name>
    <dbReference type="NCBI Taxonomy" id="2981770"/>
    <lineage>
        <taxon>Bacteria</taxon>
        <taxon>Bacillati</taxon>
        <taxon>Bacillota</taxon>
        <taxon>Clostridia</taxon>
        <taxon>Lachnospirales</taxon>
        <taxon>Lachnospiraceae</taxon>
        <taxon>Gallintestinimicrobium</taxon>
    </lineage>
</organism>
<dbReference type="Proteomes" id="UP001199355">
    <property type="component" value="Unassembled WGS sequence"/>
</dbReference>
<dbReference type="AlphaFoldDB" id="A0AAE3AV52"/>
<reference evidence="2 3" key="1">
    <citation type="submission" date="2021-10" db="EMBL/GenBank/DDBJ databases">
        <title>Anaerobic single-cell dispensing facilitates the cultivation of human gut bacteria.</title>
        <authorList>
            <person name="Afrizal A."/>
        </authorList>
    </citation>
    <scope>NUCLEOTIDE SEQUENCE [LARGE SCALE GENOMIC DNA]</scope>
    <source>
        <strain evidence="2 3">CLA-AA-H244</strain>
    </source>
</reference>
<keyword evidence="3" id="KW-1185">Reference proteome</keyword>
<dbReference type="SUPFAM" id="SSF109604">
    <property type="entry name" value="HD-domain/PDEase-like"/>
    <property type="match status" value="1"/>
</dbReference>
<name>A0AAE3AV52_9FIRM</name>
<evidence type="ECO:0000259" key="1">
    <source>
        <dbReference type="Pfam" id="PF13023"/>
    </source>
</evidence>
<comment type="caution">
    <text evidence="2">The sequence shown here is derived from an EMBL/GenBank/DDBJ whole genome shotgun (WGS) entry which is preliminary data.</text>
</comment>